<gene>
    <name evidence="1" type="ORF">IPJ48_04610</name>
</gene>
<dbReference type="EMBL" id="JADJNC010000006">
    <property type="protein sequence ID" value="MBK7422422.1"/>
    <property type="molecule type" value="Genomic_DNA"/>
</dbReference>
<protein>
    <submittedName>
        <fullName evidence="1">Uncharacterized protein</fullName>
    </submittedName>
</protein>
<sequence length="53" mass="6144">MFVAFCNPATPYQRKASWLLENPGGRWRSYDHDELIVRDRVSLDTSPFSSNPD</sequence>
<accession>A0A9D7F5L9</accession>
<dbReference type="Proteomes" id="UP000886602">
    <property type="component" value="Unassembled WGS sequence"/>
</dbReference>
<dbReference type="AlphaFoldDB" id="A0A9D7F5L9"/>
<evidence type="ECO:0000313" key="2">
    <source>
        <dbReference type="Proteomes" id="UP000886602"/>
    </source>
</evidence>
<name>A0A9D7F5L9_9RHOO</name>
<proteinExistence type="predicted"/>
<comment type="caution">
    <text evidence="1">The sequence shown here is derived from an EMBL/GenBank/DDBJ whole genome shotgun (WGS) entry which is preliminary data.</text>
</comment>
<organism evidence="1 2">
    <name type="scientific">Candidatus Propionivibrio dominans</name>
    <dbReference type="NCBI Taxonomy" id="2954373"/>
    <lineage>
        <taxon>Bacteria</taxon>
        <taxon>Pseudomonadati</taxon>
        <taxon>Pseudomonadota</taxon>
        <taxon>Betaproteobacteria</taxon>
        <taxon>Rhodocyclales</taxon>
        <taxon>Rhodocyclaceae</taxon>
        <taxon>Propionivibrio</taxon>
    </lineage>
</organism>
<evidence type="ECO:0000313" key="1">
    <source>
        <dbReference type="EMBL" id="MBK7422422.1"/>
    </source>
</evidence>
<reference evidence="1" key="1">
    <citation type="submission" date="2020-10" db="EMBL/GenBank/DDBJ databases">
        <title>Connecting structure to function with the recovery of over 1000 high-quality activated sludge metagenome-assembled genomes encoding full-length rRNA genes using long-read sequencing.</title>
        <authorList>
            <person name="Singleton C.M."/>
            <person name="Petriglieri F."/>
            <person name="Kristensen J.M."/>
            <person name="Kirkegaard R.H."/>
            <person name="Michaelsen T.Y."/>
            <person name="Andersen M.H."/>
            <person name="Karst S.M."/>
            <person name="Dueholm M.S."/>
            <person name="Nielsen P.H."/>
            <person name="Albertsen M."/>
        </authorList>
    </citation>
    <scope>NUCLEOTIDE SEQUENCE</scope>
    <source>
        <strain evidence="1">EsbW_18-Q3-R4-48_MAXAC.044</strain>
    </source>
</reference>